<accession>A0ABW4XCS3</accession>
<keyword evidence="4" id="KW-1185">Reference proteome</keyword>
<organism evidence="3 4">
    <name type="scientific">Blastococcus deserti</name>
    <dbReference type="NCBI Taxonomy" id="2259033"/>
    <lineage>
        <taxon>Bacteria</taxon>
        <taxon>Bacillati</taxon>
        <taxon>Actinomycetota</taxon>
        <taxon>Actinomycetes</taxon>
        <taxon>Geodermatophilales</taxon>
        <taxon>Geodermatophilaceae</taxon>
        <taxon>Blastococcus</taxon>
    </lineage>
</organism>
<comment type="caution">
    <text evidence="3">The sequence shown here is derived from an EMBL/GenBank/DDBJ whole genome shotgun (WGS) entry which is preliminary data.</text>
</comment>
<dbReference type="PROSITE" id="PS51257">
    <property type="entry name" value="PROKAR_LIPOPROTEIN"/>
    <property type="match status" value="1"/>
</dbReference>
<evidence type="ECO:0008006" key="5">
    <source>
        <dbReference type="Google" id="ProtNLM"/>
    </source>
</evidence>
<proteinExistence type="predicted"/>
<feature type="chain" id="PRO_5045419205" description="Lipoprotein" evidence="2">
    <location>
        <begin position="24"/>
        <end position="559"/>
    </location>
</feature>
<sequence length="559" mass="57436">MRIRGLPVALVLALLSGGCTSFAGDPEPARREPERPVVTSTPDEPLTVVADTDPVVSAVTMSAVLFDRAPVVVVARDGDRAGTLLAASAAVGLGVPLLLEPAGGGPPDLLAGEVGRLGAGTVLAVGEADGTLTVGGPGGGGPDVIAVPADPAAVETVTGLAFEPSDPVSTRNDPRTVAALDPAAPVALTVEAPATSAAAPGDASLPGVRRAEPLARTVVLSTGEAASTAALATARAAGAAVALTSGETDPRASPEAIAALSQVAWARPEAVVALGAGFDAEDGLDWKVRTAAGGTQLPGGGQVLFPGRLLVALYGHPGTAALGVLGEQDVAAAIERARAHAAPFEALVEDPVVPAFEIIATVASSAPGEDGNYSAEAEVADLRPWVQAAGEAGLYVVLDLQPGRTDFLTQAQRYQELLELPHVGLALDPEWRLPPDGVHLTQVGSVGVDEVNQVGAWLADLTRERALPQKLLVLHQFQLRMIDGRERLDTSRDELAVMIHADGQGSQGDKQATWRALHQNPPAGVFWGWKNFYDEDAPMLTPEQTMAEVSPRPDLITYQ</sequence>
<dbReference type="RefSeq" id="WP_376878534.1">
    <property type="nucleotide sequence ID" value="NZ_JBHUHP010000016.1"/>
</dbReference>
<feature type="region of interest" description="Disordered" evidence="1">
    <location>
        <begin position="22"/>
        <end position="42"/>
    </location>
</feature>
<feature type="signal peptide" evidence="2">
    <location>
        <begin position="1"/>
        <end position="23"/>
    </location>
</feature>
<evidence type="ECO:0000256" key="1">
    <source>
        <dbReference type="SAM" id="MobiDB-lite"/>
    </source>
</evidence>
<gene>
    <name evidence="3" type="ORF">ACFSHS_16760</name>
</gene>
<reference evidence="4" key="1">
    <citation type="journal article" date="2019" name="Int. J. Syst. Evol. Microbiol.">
        <title>The Global Catalogue of Microorganisms (GCM) 10K type strain sequencing project: providing services to taxonomists for standard genome sequencing and annotation.</title>
        <authorList>
            <consortium name="The Broad Institute Genomics Platform"/>
            <consortium name="The Broad Institute Genome Sequencing Center for Infectious Disease"/>
            <person name="Wu L."/>
            <person name="Ma J."/>
        </authorList>
    </citation>
    <scope>NUCLEOTIDE SEQUENCE [LARGE SCALE GENOMIC DNA]</scope>
    <source>
        <strain evidence="4">JCM 3338</strain>
    </source>
</reference>
<keyword evidence="2" id="KW-0732">Signal</keyword>
<dbReference type="EMBL" id="JBHUHP010000016">
    <property type="protein sequence ID" value="MFD2093217.1"/>
    <property type="molecule type" value="Genomic_DNA"/>
</dbReference>
<protein>
    <recommendedName>
        <fullName evidence="5">Lipoprotein</fullName>
    </recommendedName>
</protein>
<name>A0ABW4XCS3_9ACTN</name>
<evidence type="ECO:0000313" key="4">
    <source>
        <dbReference type="Proteomes" id="UP001597402"/>
    </source>
</evidence>
<evidence type="ECO:0000256" key="2">
    <source>
        <dbReference type="SAM" id="SignalP"/>
    </source>
</evidence>
<dbReference type="Proteomes" id="UP001597402">
    <property type="component" value="Unassembled WGS sequence"/>
</dbReference>
<evidence type="ECO:0000313" key="3">
    <source>
        <dbReference type="EMBL" id="MFD2093217.1"/>
    </source>
</evidence>